<dbReference type="Gene3D" id="1.10.10.10">
    <property type="entry name" value="Winged helix-like DNA-binding domain superfamily/Winged helix DNA-binding domain"/>
    <property type="match status" value="1"/>
</dbReference>
<dbReference type="PROSITE" id="PS51118">
    <property type="entry name" value="HTH_HXLR"/>
    <property type="match status" value="1"/>
</dbReference>
<organism evidence="5 6">
    <name type="scientific">Streptomyces chengmaiensis</name>
    <dbReference type="NCBI Taxonomy" id="3040919"/>
    <lineage>
        <taxon>Bacteria</taxon>
        <taxon>Bacillati</taxon>
        <taxon>Actinomycetota</taxon>
        <taxon>Actinomycetes</taxon>
        <taxon>Kitasatosporales</taxon>
        <taxon>Streptomycetaceae</taxon>
        <taxon>Streptomyces</taxon>
    </lineage>
</organism>
<evidence type="ECO:0000259" key="4">
    <source>
        <dbReference type="PROSITE" id="PS51118"/>
    </source>
</evidence>
<dbReference type="Proteomes" id="UP001223144">
    <property type="component" value="Unassembled WGS sequence"/>
</dbReference>
<dbReference type="InterPro" id="IPR002577">
    <property type="entry name" value="HTH_HxlR"/>
</dbReference>
<keyword evidence="1" id="KW-0805">Transcription regulation</keyword>
<sequence length="152" mass="16730">MSKPKPVAPRVCSIADALELVGERWTLLAVRELSHGVRRFDRIVRNTGASRDILTARLRKLEAAGVVRRELYHERPPRYEYRLTPAGQELGDVLLTLMTWGDRYLNPGDPPLVWQHSCGRALDPVVVCVHCGESARAGAHSPSGRGALTSAG</sequence>
<evidence type="ECO:0000313" key="6">
    <source>
        <dbReference type="Proteomes" id="UP001223144"/>
    </source>
</evidence>
<protein>
    <submittedName>
        <fullName evidence="5">Helix-turn-helix domain-containing protein</fullName>
    </submittedName>
</protein>
<evidence type="ECO:0000256" key="2">
    <source>
        <dbReference type="ARBA" id="ARBA00023125"/>
    </source>
</evidence>
<reference evidence="5 6" key="1">
    <citation type="submission" date="2023-04" db="EMBL/GenBank/DDBJ databases">
        <title>Streptomyces chengmaiensis sp. nov. isolated from the stem of mangrove plant in Hainan.</title>
        <authorList>
            <person name="Huang X."/>
            <person name="Zhou S."/>
            <person name="Chu X."/>
            <person name="Xie Y."/>
            <person name="Lin Y."/>
        </authorList>
    </citation>
    <scope>NUCLEOTIDE SEQUENCE [LARGE SCALE GENOMIC DNA]</scope>
    <source>
        <strain evidence="5 6">HNM0663</strain>
    </source>
</reference>
<dbReference type="InterPro" id="IPR036390">
    <property type="entry name" value="WH_DNA-bd_sf"/>
</dbReference>
<comment type="caution">
    <text evidence="5">The sequence shown here is derived from an EMBL/GenBank/DDBJ whole genome shotgun (WGS) entry which is preliminary data.</text>
</comment>
<dbReference type="Pfam" id="PF01638">
    <property type="entry name" value="HxlR"/>
    <property type="match status" value="1"/>
</dbReference>
<evidence type="ECO:0000256" key="3">
    <source>
        <dbReference type="ARBA" id="ARBA00023163"/>
    </source>
</evidence>
<dbReference type="PANTHER" id="PTHR33204:SF18">
    <property type="entry name" value="TRANSCRIPTIONAL REGULATORY PROTEIN"/>
    <property type="match status" value="1"/>
</dbReference>
<dbReference type="InterPro" id="IPR036388">
    <property type="entry name" value="WH-like_DNA-bd_sf"/>
</dbReference>
<proteinExistence type="predicted"/>
<dbReference type="EMBL" id="JARWBG010000078">
    <property type="protein sequence ID" value="MDH2393685.1"/>
    <property type="molecule type" value="Genomic_DNA"/>
</dbReference>
<keyword evidence="6" id="KW-1185">Reference proteome</keyword>
<name>A0ABT6HZ39_9ACTN</name>
<dbReference type="RefSeq" id="WP_279933004.1">
    <property type="nucleotide sequence ID" value="NZ_JARWBG010000078.1"/>
</dbReference>
<dbReference type="PANTHER" id="PTHR33204">
    <property type="entry name" value="TRANSCRIPTIONAL REGULATOR, MARR FAMILY"/>
    <property type="match status" value="1"/>
</dbReference>
<keyword evidence="3" id="KW-0804">Transcription</keyword>
<evidence type="ECO:0000256" key="1">
    <source>
        <dbReference type="ARBA" id="ARBA00023015"/>
    </source>
</evidence>
<gene>
    <name evidence="5" type="ORF">QCN29_33980</name>
</gene>
<dbReference type="SUPFAM" id="SSF46785">
    <property type="entry name" value="Winged helix' DNA-binding domain"/>
    <property type="match status" value="1"/>
</dbReference>
<evidence type="ECO:0000313" key="5">
    <source>
        <dbReference type="EMBL" id="MDH2393685.1"/>
    </source>
</evidence>
<feature type="domain" description="HTH hxlR-type" evidence="4">
    <location>
        <begin position="12"/>
        <end position="109"/>
    </location>
</feature>
<accession>A0ABT6HZ39</accession>
<keyword evidence="2" id="KW-0238">DNA-binding</keyword>